<reference evidence="1" key="1">
    <citation type="submission" date="2022-09" db="EMBL/GenBank/DDBJ databases">
        <title>Intensive care unit water sources are persistently colonized with multi-drug resistant bacteria and are the site of extensive horizontal gene transfer of antibiotic resistance genes.</title>
        <authorList>
            <person name="Diorio-Toth L."/>
        </authorList>
    </citation>
    <scope>NUCLEOTIDE SEQUENCE</scope>
    <source>
        <strain evidence="1">GD03843</strain>
    </source>
</reference>
<proteinExistence type="predicted"/>
<dbReference type="AlphaFoldDB" id="A0AA42LME0"/>
<dbReference type="InterPro" id="IPR008318">
    <property type="entry name" value="UCP030820"/>
</dbReference>
<dbReference type="EMBL" id="JAOCDZ010000008">
    <property type="protein sequence ID" value="MDH0736756.1"/>
    <property type="molecule type" value="Genomic_DNA"/>
</dbReference>
<organism evidence="1 2">
    <name type="scientific">Achromobacter spanius</name>
    <dbReference type="NCBI Taxonomy" id="217203"/>
    <lineage>
        <taxon>Bacteria</taxon>
        <taxon>Pseudomonadati</taxon>
        <taxon>Pseudomonadota</taxon>
        <taxon>Betaproteobacteria</taxon>
        <taxon>Burkholderiales</taxon>
        <taxon>Alcaligenaceae</taxon>
        <taxon>Achromobacter</taxon>
    </lineage>
</organism>
<dbReference type="Proteomes" id="UP001161094">
    <property type="component" value="Unassembled WGS sequence"/>
</dbReference>
<evidence type="ECO:0000313" key="2">
    <source>
        <dbReference type="Proteomes" id="UP001161094"/>
    </source>
</evidence>
<comment type="caution">
    <text evidence="1">The sequence shown here is derived from an EMBL/GenBank/DDBJ whole genome shotgun (WGS) entry which is preliminary data.</text>
</comment>
<name>A0AA42LME0_9BURK</name>
<dbReference type="Pfam" id="PF06073">
    <property type="entry name" value="DUF934"/>
    <property type="match status" value="1"/>
</dbReference>
<gene>
    <name evidence="1" type="ORF">N5D93_13135</name>
</gene>
<accession>A0AA42LME0</accession>
<evidence type="ECO:0000313" key="1">
    <source>
        <dbReference type="EMBL" id="MDH0736756.1"/>
    </source>
</evidence>
<dbReference type="RefSeq" id="WP_259250789.1">
    <property type="nucleotide sequence ID" value="NZ_CBFGSQ010000134.1"/>
</dbReference>
<sequence>MSDLYAHDAPGPHLILDGRLQADTSRPFVPEPEVAAEGQVPTDEPGWVVPLSIWKTSRATLRRHKHPVAVLLEPDADLRDLLDADGTLNPAGIAFIAVDFPNYTDGRGYSLAQLLRTQYQWAGELRAVGDVMIDTIHYQARVGFNSFLVKPGHDPHKALDAFKTFTVHYQKTYRAPPSAAAA</sequence>
<protein>
    <submittedName>
        <fullName evidence="1">DUF934 domain-containing protein</fullName>
    </submittedName>
</protein>